<evidence type="ECO:0000313" key="4">
    <source>
        <dbReference type="Proteomes" id="UP001151760"/>
    </source>
</evidence>
<protein>
    <submittedName>
        <fullName evidence="3">Retrovirus-related pol polyprotein from transposon TNT 1-94</fullName>
    </submittedName>
</protein>
<evidence type="ECO:0000256" key="1">
    <source>
        <dbReference type="SAM" id="MobiDB-lite"/>
    </source>
</evidence>
<gene>
    <name evidence="3" type="ORF">Tco_0940103</name>
</gene>
<name>A0ABQ5DMT3_9ASTR</name>
<dbReference type="PANTHER" id="PTHR11439:SF495">
    <property type="entry name" value="REVERSE TRANSCRIPTASE, RNA-DEPENDENT DNA POLYMERASE-RELATED"/>
    <property type="match status" value="1"/>
</dbReference>
<comment type="caution">
    <text evidence="3">The sequence shown here is derived from an EMBL/GenBank/DDBJ whole genome shotgun (WGS) entry which is preliminary data.</text>
</comment>
<dbReference type="Pfam" id="PF07727">
    <property type="entry name" value="RVT_2"/>
    <property type="match status" value="1"/>
</dbReference>
<accession>A0ABQ5DMT3</accession>
<reference evidence="3" key="2">
    <citation type="submission" date="2022-01" db="EMBL/GenBank/DDBJ databases">
        <authorList>
            <person name="Yamashiro T."/>
            <person name="Shiraishi A."/>
            <person name="Satake H."/>
            <person name="Nakayama K."/>
        </authorList>
    </citation>
    <scope>NUCLEOTIDE SEQUENCE</scope>
</reference>
<reference evidence="3" key="1">
    <citation type="journal article" date="2022" name="Int. J. Mol. Sci.">
        <title>Draft Genome of Tanacetum Coccineum: Genomic Comparison of Closely Related Tanacetum-Family Plants.</title>
        <authorList>
            <person name="Yamashiro T."/>
            <person name="Shiraishi A."/>
            <person name="Nakayama K."/>
            <person name="Satake H."/>
        </authorList>
    </citation>
    <scope>NUCLEOTIDE SEQUENCE</scope>
</reference>
<sequence>MDVKSFFLNDKPKEEVYVQQPPRFESSEHPDYVCKLDKALYGLNQAPRAWYETLSTFHTEEILVNPKESHLIAMKRIFKYLKGNPGLWYPKCSGFDLKGYLDSDYTGCNMDLKSTSGACQLLGGKLVCRSAKKQQLVVMSPAEAEYVDVEASKPPQDLVIKFIVKNGGNKSSTDQLNSSQQMISFSFLTRMKIDIREIIFNDLVAQLTDSPRKGYMAYPRNPSKVPPIVLTTHMLEVIQNESLVSPPPSPEKKRKKKEIENEDRHIEATASYAYLWASVEGVRNGSLSTRAHTDTPIHKEVLQANSKPKEKVKSLIDTNLNNSNNLSLTSNLGPRLTKIEETQVVIQTNLEIVKIDTSETNLWFLNSTKFSSAYLPLPPQIVHLIKQVHALKEPRKEEILEEPMIEAEKEKFIELSKTEIGKVVIEEVKAVEVIIKYRKDFLKHHADILREHNEKVKKIADKKKKMYDQYVWTTTHRMNEGHITNIHIHANIKLITVIVSKNNDIRDLKPHK</sequence>
<dbReference type="PANTHER" id="PTHR11439">
    <property type="entry name" value="GAG-POL-RELATED RETROTRANSPOSON"/>
    <property type="match status" value="1"/>
</dbReference>
<dbReference type="Proteomes" id="UP001151760">
    <property type="component" value="Unassembled WGS sequence"/>
</dbReference>
<dbReference type="EMBL" id="BQNB010015456">
    <property type="protein sequence ID" value="GJT40238.1"/>
    <property type="molecule type" value="Genomic_DNA"/>
</dbReference>
<keyword evidence="4" id="KW-1185">Reference proteome</keyword>
<feature type="region of interest" description="Disordered" evidence="1">
    <location>
        <begin position="239"/>
        <end position="262"/>
    </location>
</feature>
<evidence type="ECO:0000313" key="3">
    <source>
        <dbReference type="EMBL" id="GJT40238.1"/>
    </source>
</evidence>
<proteinExistence type="predicted"/>
<dbReference type="InterPro" id="IPR013103">
    <property type="entry name" value="RVT_2"/>
</dbReference>
<evidence type="ECO:0000259" key="2">
    <source>
        <dbReference type="Pfam" id="PF07727"/>
    </source>
</evidence>
<organism evidence="3 4">
    <name type="scientific">Tanacetum coccineum</name>
    <dbReference type="NCBI Taxonomy" id="301880"/>
    <lineage>
        <taxon>Eukaryota</taxon>
        <taxon>Viridiplantae</taxon>
        <taxon>Streptophyta</taxon>
        <taxon>Embryophyta</taxon>
        <taxon>Tracheophyta</taxon>
        <taxon>Spermatophyta</taxon>
        <taxon>Magnoliopsida</taxon>
        <taxon>eudicotyledons</taxon>
        <taxon>Gunneridae</taxon>
        <taxon>Pentapetalae</taxon>
        <taxon>asterids</taxon>
        <taxon>campanulids</taxon>
        <taxon>Asterales</taxon>
        <taxon>Asteraceae</taxon>
        <taxon>Asteroideae</taxon>
        <taxon>Anthemideae</taxon>
        <taxon>Anthemidinae</taxon>
        <taxon>Tanacetum</taxon>
    </lineage>
</organism>
<feature type="domain" description="Reverse transcriptase Ty1/copia-type" evidence="2">
    <location>
        <begin position="1"/>
        <end position="60"/>
    </location>
</feature>